<name>A0A2U3P569_9MYCO</name>
<protein>
    <recommendedName>
        <fullName evidence="2">Anti-sigma factor antagonist</fullName>
    </recommendedName>
</protein>
<dbReference type="AlphaFoldDB" id="A0A2U3P569"/>
<dbReference type="STRING" id="1841861.GCA_900157365_05296"/>
<dbReference type="OrthoDB" id="4571296at2"/>
<feature type="domain" description="STAS" evidence="3">
    <location>
        <begin position="4"/>
        <end position="117"/>
    </location>
</feature>
<accession>A0A2U3P569</accession>
<dbReference type="SUPFAM" id="SSF52091">
    <property type="entry name" value="SpoIIaa-like"/>
    <property type="match status" value="1"/>
</dbReference>
<dbReference type="InterPro" id="IPR002645">
    <property type="entry name" value="STAS_dom"/>
</dbReference>
<comment type="similarity">
    <text evidence="1 2">Belongs to the anti-sigma-factor antagonist family.</text>
</comment>
<evidence type="ECO:0000259" key="3">
    <source>
        <dbReference type="PROSITE" id="PS50801"/>
    </source>
</evidence>
<dbReference type="PANTHER" id="PTHR33495:SF2">
    <property type="entry name" value="ANTI-SIGMA FACTOR ANTAGONIST TM_1081-RELATED"/>
    <property type="match status" value="1"/>
</dbReference>
<dbReference type="InterPro" id="IPR036513">
    <property type="entry name" value="STAS_dom_sf"/>
</dbReference>
<dbReference type="PROSITE" id="PS50801">
    <property type="entry name" value="STAS"/>
    <property type="match status" value="1"/>
</dbReference>
<organism evidence="4 5">
    <name type="scientific">Mycobacterium numidiamassiliense</name>
    <dbReference type="NCBI Taxonomy" id="1841861"/>
    <lineage>
        <taxon>Bacteria</taxon>
        <taxon>Bacillati</taxon>
        <taxon>Actinomycetota</taxon>
        <taxon>Actinomycetes</taxon>
        <taxon>Mycobacteriales</taxon>
        <taxon>Mycobacteriaceae</taxon>
        <taxon>Mycobacterium</taxon>
    </lineage>
</organism>
<sequence>MELLVVDCEVRPEAVVVSAKGELDSNTAEQFAAQLDAGLRQAATHAGRLVILDLDGLRYFGSAGLNAVLDCHRSGVEAGTTVRVVAANPVVVTPIQVTKLDEVLALYRSLPDALQGISDP</sequence>
<dbReference type="Pfam" id="PF01740">
    <property type="entry name" value="STAS"/>
    <property type="match status" value="1"/>
</dbReference>
<keyword evidence="5" id="KW-1185">Reference proteome</keyword>
<dbReference type="Gene3D" id="3.30.750.24">
    <property type="entry name" value="STAS domain"/>
    <property type="match status" value="1"/>
</dbReference>
<dbReference type="PANTHER" id="PTHR33495">
    <property type="entry name" value="ANTI-SIGMA FACTOR ANTAGONIST TM_1081-RELATED-RELATED"/>
    <property type="match status" value="1"/>
</dbReference>
<dbReference type="NCBIfam" id="TIGR00377">
    <property type="entry name" value="ant_ant_sig"/>
    <property type="match status" value="1"/>
</dbReference>
<dbReference type="Proteomes" id="UP000240424">
    <property type="component" value="Unassembled WGS sequence"/>
</dbReference>
<dbReference type="EMBL" id="FUEZ01000003">
    <property type="protein sequence ID" value="SPM38912.1"/>
    <property type="molecule type" value="Genomic_DNA"/>
</dbReference>
<gene>
    <name evidence="4" type="ORF">MNAB215_1093</name>
</gene>
<evidence type="ECO:0000313" key="5">
    <source>
        <dbReference type="Proteomes" id="UP000240424"/>
    </source>
</evidence>
<reference evidence="4 5" key="1">
    <citation type="submission" date="2017-01" db="EMBL/GenBank/DDBJ databases">
        <authorList>
            <consortium name="Urmite Genomes"/>
        </authorList>
    </citation>
    <scope>NUCLEOTIDE SEQUENCE [LARGE SCALE GENOMIC DNA]</scope>
    <source>
        <strain evidence="4 5">AB215</strain>
    </source>
</reference>
<evidence type="ECO:0000256" key="2">
    <source>
        <dbReference type="RuleBase" id="RU003749"/>
    </source>
</evidence>
<dbReference type="CDD" id="cd07043">
    <property type="entry name" value="STAS_anti-anti-sigma_factors"/>
    <property type="match status" value="1"/>
</dbReference>
<dbReference type="RefSeq" id="WP_077077793.1">
    <property type="nucleotide sequence ID" value="NZ_FUEZ01000003.1"/>
</dbReference>
<proteinExistence type="inferred from homology"/>
<evidence type="ECO:0000256" key="1">
    <source>
        <dbReference type="ARBA" id="ARBA00009013"/>
    </source>
</evidence>
<dbReference type="GO" id="GO:0043856">
    <property type="term" value="F:anti-sigma factor antagonist activity"/>
    <property type="evidence" value="ECO:0007669"/>
    <property type="project" value="InterPro"/>
</dbReference>
<evidence type="ECO:0000313" key="4">
    <source>
        <dbReference type="EMBL" id="SPM38912.1"/>
    </source>
</evidence>
<dbReference type="InterPro" id="IPR003658">
    <property type="entry name" value="Anti-sigma_ant"/>
</dbReference>